<proteinExistence type="predicted"/>
<dbReference type="SUPFAM" id="SSF55961">
    <property type="entry name" value="Bet v1-like"/>
    <property type="match status" value="1"/>
</dbReference>
<reference evidence="2" key="2">
    <citation type="submission" date="2021-03" db="UniProtKB">
        <authorList>
            <consortium name="EnsemblPlants"/>
        </authorList>
    </citation>
    <scope>IDENTIFICATION</scope>
</reference>
<evidence type="ECO:0000313" key="2">
    <source>
        <dbReference type="EnsemblPlants" id="AUR62044243-RA:cds"/>
    </source>
</evidence>
<organism evidence="2 3">
    <name type="scientific">Chenopodium quinoa</name>
    <name type="common">Quinoa</name>
    <dbReference type="NCBI Taxonomy" id="63459"/>
    <lineage>
        <taxon>Eukaryota</taxon>
        <taxon>Viridiplantae</taxon>
        <taxon>Streptophyta</taxon>
        <taxon>Embryophyta</taxon>
        <taxon>Tracheophyta</taxon>
        <taxon>Spermatophyta</taxon>
        <taxon>Magnoliopsida</taxon>
        <taxon>eudicotyledons</taxon>
        <taxon>Gunneridae</taxon>
        <taxon>Pentapetalae</taxon>
        <taxon>Caryophyllales</taxon>
        <taxon>Chenopodiaceae</taxon>
        <taxon>Chenopodioideae</taxon>
        <taxon>Atripliceae</taxon>
        <taxon>Chenopodium</taxon>
    </lineage>
</organism>
<accession>A0A803NDP6</accession>
<keyword evidence="3" id="KW-1185">Reference proteome</keyword>
<dbReference type="Proteomes" id="UP000596660">
    <property type="component" value="Unplaced"/>
</dbReference>
<dbReference type="Gene3D" id="3.30.530.20">
    <property type="match status" value="1"/>
</dbReference>
<dbReference type="SMART" id="SM01037">
    <property type="entry name" value="Bet_v_1"/>
    <property type="match status" value="1"/>
</dbReference>
<dbReference type="InterPro" id="IPR000916">
    <property type="entry name" value="Bet_v_I/MLP"/>
</dbReference>
<dbReference type="Pfam" id="PF00407">
    <property type="entry name" value="Bet_v_1"/>
    <property type="match status" value="1"/>
</dbReference>
<dbReference type="AlphaFoldDB" id="A0A803NDP6"/>
<dbReference type="InterPro" id="IPR051761">
    <property type="entry name" value="MLP-like_ligand-binding"/>
</dbReference>
<reference evidence="2" key="1">
    <citation type="journal article" date="2017" name="Nature">
        <title>The genome of Chenopodium quinoa.</title>
        <authorList>
            <person name="Jarvis D.E."/>
            <person name="Ho Y.S."/>
            <person name="Lightfoot D.J."/>
            <person name="Schmoeckel S.M."/>
            <person name="Li B."/>
            <person name="Borm T.J.A."/>
            <person name="Ohyanagi H."/>
            <person name="Mineta K."/>
            <person name="Michell C.T."/>
            <person name="Saber N."/>
            <person name="Kharbatia N.M."/>
            <person name="Rupper R.R."/>
            <person name="Sharp A.R."/>
            <person name="Dally N."/>
            <person name="Boughton B.A."/>
            <person name="Woo Y.H."/>
            <person name="Gao G."/>
            <person name="Schijlen E.G.W.M."/>
            <person name="Guo X."/>
            <person name="Momin A.A."/>
            <person name="Negrao S."/>
            <person name="Al-Babili S."/>
            <person name="Gehring C."/>
            <person name="Roessner U."/>
            <person name="Jung C."/>
            <person name="Murphy K."/>
            <person name="Arold S.T."/>
            <person name="Gojobori T."/>
            <person name="van der Linden C.G."/>
            <person name="van Loo E.N."/>
            <person name="Jellen E.N."/>
            <person name="Maughan P.J."/>
            <person name="Tester M."/>
        </authorList>
    </citation>
    <scope>NUCLEOTIDE SEQUENCE [LARGE SCALE GENOMIC DNA]</scope>
    <source>
        <strain evidence="2">cv. PI 614886</strain>
    </source>
</reference>
<dbReference type="GO" id="GO:0006952">
    <property type="term" value="P:defense response"/>
    <property type="evidence" value="ECO:0007669"/>
    <property type="project" value="InterPro"/>
</dbReference>
<dbReference type="Gramene" id="AUR62044243-RA">
    <property type="protein sequence ID" value="AUR62044243-RA:cds"/>
    <property type="gene ID" value="AUR62044243"/>
</dbReference>
<feature type="domain" description="Bet v I/Major latex protein" evidence="1">
    <location>
        <begin position="2"/>
        <end position="162"/>
    </location>
</feature>
<dbReference type="InterPro" id="IPR023393">
    <property type="entry name" value="START-like_dom_sf"/>
</dbReference>
<protein>
    <recommendedName>
        <fullName evidence="1">Bet v I/Major latex protein domain-containing protein</fullName>
    </recommendedName>
</protein>
<evidence type="ECO:0000313" key="3">
    <source>
        <dbReference type="Proteomes" id="UP000596660"/>
    </source>
</evidence>
<sequence>MAQLQRVEGQPVLKCHADKFFDIWSSKAHLIPKISPHKVANVELVEGSGIRRSWNNTVINFEGINCISKYDNGKPTLISGKTRAEELDFENRTYIFDVIDGHAREKYYKTFKGKMEVTPKGEGCIMKLSLEVEKLNEDAPEPNEHIVARIQLLAGDSHLWAIAGLVAYLRTHLRSVGFTPSTLSYC</sequence>
<dbReference type="PANTHER" id="PTHR31907">
    <property type="entry name" value="MLP-LIKE PROTEIN 423"/>
    <property type="match status" value="1"/>
</dbReference>
<dbReference type="EnsemblPlants" id="AUR62044243-RA">
    <property type="protein sequence ID" value="AUR62044243-RA:cds"/>
    <property type="gene ID" value="AUR62044243"/>
</dbReference>
<evidence type="ECO:0000259" key="1">
    <source>
        <dbReference type="SMART" id="SM01037"/>
    </source>
</evidence>
<name>A0A803NDP6_CHEQI</name>